<evidence type="ECO:0000256" key="2">
    <source>
        <dbReference type="ARBA" id="ARBA00022837"/>
    </source>
</evidence>
<keyword evidence="1" id="KW-0479">Metal-binding</keyword>
<accession>A0ABM2XSN2</accession>
<dbReference type="GeneID" id="101840090"/>
<sequence length="388" mass="42387">MGVTGSRGQKTKRSPSTLRRPPQKPRSLLTRDTREEQAGRVHKGRLRLQTGQLPQSELAATMAAKEQQTTLTAREFKDPEATHSSWSGLDTSSQSLTDDGGVVPLTPRQLAAFQDVFKLFSCSPTGTVDMQSMKVALRNVGIHLGPQEMCEALRLADLDGDGIVSFKDFLGVLTDNQRLAQCMSEGLSLRAGVPPGLQTLFLEMLFKLLRQGFVPSRSGQEVTSYYSKKQRALRLSLCSKGRARGQGRPARTHTGLTFFCQAARLGGLSSSQLSRSLHILYRAGGRNPYSQIPNLTGRLRPERRISNRVPGPDIRLPKPHQPGRPKLPPSLGPLSKGPLRPPAGLASQPLEQMRPAKLAPSPPTLVQKHPSSPSPACLQRCAMKSLYK</sequence>
<dbReference type="PROSITE" id="PS00018">
    <property type="entry name" value="EF_HAND_1"/>
    <property type="match status" value="1"/>
</dbReference>
<protein>
    <submittedName>
        <fullName evidence="6">Spermatogenesis-associated protein 21</fullName>
    </submittedName>
</protein>
<name>A0ABM2XSN2_MESAU</name>
<reference evidence="6" key="1">
    <citation type="submission" date="2025-08" db="UniProtKB">
        <authorList>
            <consortium name="RefSeq"/>
        </authorList>
    </citation>
    <scope>IDENTIFICATION</scope>
    <source>
        <tissue evidence="6">Liver</tissue>
    </source>
</reference>
<gene>
    <name evidence="6" type="primary">LOC101840090</name>
</gene>
<evidence type="ECO:0000313" key="6">
    <source>
        <dbReference type="RefSeq" id="XP_040605718.1"/>
    </source>
</evidence>
<dbReference type="PANTHER" id="PTHR47500">
    <property type="entry name" value="EF-HAND CALCIUM-BINDING DOMAIN-CONTAINING PROTEIN"/>
    <property type="match status" value="1"/>
</dbReference>
<dbReference type="CDD" id="cd00051">
    <property type="entry name" value="EFh"/>
    <property type="match status" value="1"/>
</dbReference>
<feature type="domain" description="EF-hand" evidence="4">
    <location>
        <begin position="144"/>
        <end position="179"/>
    </location>
</feature>
<feature type="region of interest" description="Disordered" evidence="3">
    <location>
        <begin position="292"/>
        <end position="377"/>
    </location>
</feature>
<dbReference type="InterPro" id="IPR002048">
    <property type="entry name" value="EF_hand_dom"/>
</dbReference>
<evidence type="ECO:0000256" key="1">
    <source>
        <dbReference type="ARBA" id="ARBA00022723"/>
    </source>
</evidence>
<feature type="region of interest" description="Disordered" evidence="3">
    <location>
        <begin position="1"/>
        <end position="95"/>
    </location>
</feature>
<dbReference type="Gene3D" id="1.10.238.10">
    <property type="entry name" value="EF-hand"/>
    <property type="match status" value="1"/>
</dbReference>
<evidence type="ECO:0000256" key="3">
    <source>
        <dbReference type="SAM" id="MobiDB-lite"/>
    </source>
</evidence>
<evidence type="ECO:0000259" key="4">
    <source>
        <dbReference type="PROSITE" id="PS50222"/>
    </source>
</evidence>
<proteinExistence type="predicted"/>
<dbReference type="InterPro" id="IPR043520">
    <property type="entry name" value="SPT21"/>
</dbReference>
<dbReference type="InterPro" id="IPR011992">
    <property type="entry name" value="EF-hand-dom_pair"/>
</dbReference>
<evidence type="ECO:0000313" key="5">
    <source>
        <dbReference type="Proteomes" id="UP000886700"/>
    </source>
</evidence>
<keyword evidence="2" id="KW-0106">Calcium</keyword>
<dbReference type="Proteomes" id="UP000886700">
    <property type="component" value="Unplaced"/>
</dbReference>
<feature type="compositionally biased region" description="Polar residues" evidence="3">
    <location>
        <begin position="82"/>
        <end position="95"/>
    </location>
</feature>
<dbReference type="InterPro" id="IPR018247">
    <property type="entry name" value="EF_Hand_1_Ca_BS"/>
</dbReference>
<dbReference type="PANTHER" id="PTHR47500:SF4">
    <property type="entry name" value="EF-HAND CALCIUM BINDING DOMAIN 15"/>
    <property type="match status" value="1"/>
</dbReference>
<dbReference type="SUPFAM" id="SSF47473">
    <property type="entry name" value="EF-hand"/>
    <property type="match status" value="1"/>
</dbReference>
<dbReference type="RefSeq" id="XP_040605718.1">
    <property type="nucleotide sequence ID" value="XM_040749784.1"/>
</dbReference>
<organism evidence="5 6">
    <name type="scientific">Mesocricetus auratus</name>
    <name type="common">Golden hamster</name>
    <dbReference type="NCBI Taxonomy" id="10036"/>
    <lineage>
        <taxon>Eukaryota</taxon>
        <taxon>Metazoa</taxon>
        <taxon>Chordata</taxon>
        <taxon>Craniata</taxon>
        <taxon>Vertebrata</taxon>
        <taxon>Euteleostomi</taxon>
        <taxon>Mammalia</taxon>
        <taxon>Eutheria</taxon>
        <taxon>Euarchontoglires</taxon>
        <taxon>Glires</taxon>
        <taxon>Rodentia</taxon>
        <taxon>Myomorpha</taxon>
        <taxon>Muroidea</taxon>
        <taxon>Cricetidae</taxon>
        <taxon>Cricetinae</taxon>
        <taxon>Mesocricetus</taxon>
    </lineage>
</organism>
<feature type="compositionally biased region" description="Basic and acidic residues" evidence="3">
    <location>
        <begin position="29"/>
        <end position="39"/>
    </location>
</feature>
<dbReference type="Pfam" id="PF13833">
    <property type="entry name" value="EF-hand_8"/>
    <property type="match status" value="1"/>
</dbReference>
<keyword evidence="5" id="KW-1185">Reference proteome</keyword>
<dbReference type="PROSITE" id="PS50222">
    <property type="entry name" value="EF_HAND_2"/>
    <property type="match status" value="1"/>
</dbReference>